<protein>
    <submittedName>
        <fullName evidence="10">11968_t:CDS:1</fullName>
    </submittedName>
</protein>
<dbReference type="InterPro" id="IPR055430">
    <property type="entry name" value="HAT_Syf1_CNRKL1_C"/>
</dbReference>
<dbReference type="EMBL" id="CAJVPZ010012565">
    <property type="protein sequence ID" value="CAG8640970.1"/>
    <property type="molecule type" value="Genomic_DNA"/>
</dbReference>
<feature type="non-terminal residue" evidence="10">
    <location>
        <position position="393"/>
    </location>
</feature>
<feature type="domain" description="Pre-mRNA-splicing factor Syf1/CRNKL1-like C-terminal HAT-repeats" evidence="9">
    <location>
        <begin position="187"/>
        <end position="374"/>
    </location>
</feature>
<evidence type="ECO:0000256" key="4">
    <source>
        <dbReference type="ARBA" id="ARBA00022728"/>
    </source>
</evidence>
<dbReference type="InterPro" id="IPR003107">
    <property type="entry name" value="HAT"/>
</dbReference>
<evidence type="ECO:0000256" key="3">
    <source>
        <dbReference type="ARBA" id="ARBA00022664"/>
    </source>
</evidence>
<evidence type="ECO:0000313" key="10">
    <source>
        <dbReference type="EMBL" id="CAG8640970.1"/>
    </source>
</evidence>
<keyword evidence="6" id="KW-0508">mRNA splicing</keyword>
<dbReference type="Pfam" id="PF14559">
    <property type="entry name" value="TPR_19"/>
    <property type="match status" value="1"/>
</dbReference>
<dbReference type="Gene3D" id="1.25.40.10">
    <property type="entry name" value="Tetratricopeptide repeat domain"/>
    <property type="match status" value="4"/>
</dbReference>
<comment type="caution">
    <text evidence="10">The sequence shown here is derived from an EMBL/GenBank/DDBJ whole genome shotgun (WGS) entry which is preliminary data.</text>
</comment>
<dbReference type="SUPFAM" id="SSF48452">
    <property type="entry name" value="TPR-like"/>
    <property type="match status" value="2"/>
</dbReference>
<dbReference type="SMART" id="SM00386">
    <property type="entry name" value="HAT"/>
    <property type="match status" value="7"/>
</dbReference>
<dbReference type="InterPro" id="IPR011990">
    <property type="entry name" value="TPR-like_helical_dom_sf"/>
</dbReference>
<dbReference type="PROSITE" id="PS50005">
    <property type="entry name" value="TPR"/>
    <property type="match status" value="1"/>
</dbReference>
<keyword evidence="7" id="KW-0539">Nucleus</keyword>
<evidence type="ECO:0000259" key="9">
    <source>
        <dbReference type="Pfam" id="PF23231"/>
    </source>
</evidence>
<accession>A0A9N9DIB3</accession>
<organism evidence="10 11">
    <name type="scientific">Racocetra fulgida</name>
    <dbReference type="NCBI Taxonomy" id="60492"/>
    <lineage>
        <taxon>Eukaryota</taxon>
        <taxon>Fungi</taxon>
        <taxon>Fungi incertae sedis</taxon>
        <taxon>Mucoromycota</taxon>
        <taxon>Glomeromycotina</taxon>
        <taxon>Glomeromycetes</taxon>
        <taxon>Diversisporales</taxon>
        <taxon>Gigasporaceae</taxon>
        <taxon>Racocetra</taxon>
    </lineage>
</organism>
<keyword evidence="8" id="KW-0802">TPR repeat</keyword>
<dbReference type="InterPro" id="IPR019734">
    <property type="entry name" value="TPR_rpt"/>
</dbReference>
<gene>
    <name evidence="10" type="ORF">RFULGI_LOCUS8083</name>
</gene>
<dbReference type="PANTHER" id="PTHR11246:SF1">
    <property type="entry name" value="PRE-MRNA-PROCESSING FACTOR 6"/>
    <property type="match status" value="1"/>
</dbReference>
<evidence type="ECO:0000256" key="2">
    <source>
        <dbReference type="ARBA" id="ARBA00008644"/>
    </source>
</evidence>
<evidence type="ECO:0000256" key="5">
    <source>
        <dbReference type="ARBA" id="ARBA00022737"/>
    </source>
</evidence>
<keyword evidence="4" id="KW-0747">Spliceosome</keyword>
<feature type="repeat" description="TPR" evidence="8">
    <location>
        <begin position="296"/>
        <end position="329"/>
    </location>
</feature>
<evidence type="ECO:0000256" key="8">
    <source>
        <dbReference type="PROSITE-ProRule" id="PRU00339"/>
    </source>
</evidence>
<evidence type="ECO:0000313" key="11">
    <source>
        <dbReference type="Proteomes" id="UP000789396"/>
    </source>
</evidence>
<dbReference type="Proteomes" id="UP000789396">
    <property type="component" value="Unassembled WGS sequence"/>
</dbReference>
<sequence>EGSVGTCQSIVKYTIGMGVEEQDKKAIWTEDAESCISHGSIETARVIYAQALKAFPGKKSIWRRAAFLEKSHGTRESLEELLQRAVRFCPQAEVLWLMGAKEKWLAGDVDGARFILTEAFKANPNSEQIWLAAVKLEAENGEDERARMLLQKAREQAGTEKVWMKSIVLERQLGKINEALAMLDEALAQYPTFDKLWMIKGQIEDERGELPTARLTYTKAVKNCPKSIPLWILASRLEEKAGLLIKARATLERVELRGNNTSMAKALLAKEAIFMESRPQRKTKSVDALKKCDNDPIVIATVARLFWAERKVDKARTWFEKAVKVDPDRGDSWAWYYKFECQHGTEQQQQDVISRCVSAEPHHGEQWQIVAKDMKNVGKNIEEILKLVAQALS</sequence>
<evidence type="ECO:0000256" key="6">
    <source>
        <dbReference type="ARBA" id="ARBA00023187"/>
    </source>
</evidence>
<dbReference type="SMART" id="SM00028">
    <property type="entry name" value="TPR"/>
    <property type="match status" value="3"/>
</dbReference>
<dbReference type="PANTHER" id="PTHR11246">
    <property type="entry name" value="PRE-MRNA SPLICING FACTOR"/>
    <property type="match status" value="1"/>
</dbReference>
<name>A0A9N9DIB3_9GLOM</name>
<dbReference type="FunFam" id="1.25.40.10:FF:000256">
    <property type="entry name" value="Probable pre-mRNA splicing factor prp1"/>
    <property type="match status" value="1"/>
</dbReference>
<proteinExistence type="inferred from homology"/>
<dbReference type="OrthoDB" id="440128at2759"/>
<evidence type="ECO:0000256" key="1">
    <source>
        <dbReference type="ARBA" id="ARBA00004123"/>
    </source>
</evidence>
<dbReference type="Pfam" id="PF23231">
    <property type="entry name" value="HAT_Syf1_CNRKL1_C"/>
    <property type="match status" value="1"/>
</dbReference>
<comment type="similarity">
    <text evidence="2">Belongs to the crooked-neck family.</text>
</comment>
<keyword evidence="11" id="KW-1185">Reference proteome</keyword>
<dbReference type="InterPro" id="IPR045075">
    <property type="entry name" value="Syf1-like"/>
</dbReference>
<dbReference type="AlphaFoldDB" id="A0A9N9DIB3"/>
<dbReference type="GO" id="GO:0000244">
    <property type="term" value="P:spliceosomal tri-snRNP complex assembly"/>
    <property type="evidence" value="ECO:0007669"/>
    <property type="project" value="TreeGrafter"/>
</dbReference>
<evidence type="ECO:0000256" key="7">
    <source>
        <dbReference type="ARBA" id="ARBA00023242"/>
    </source>
</evidence>
<keyword evidence="3" id="KW-0507">mRNA processing</keyword>
<dbReference type="FunFam" id="1.25.40.10:FF:000649">
    <property type="entry name" value="mRNA splicing factor (Prp1/Zer1), putative"/>
    <property type="match status" value="1"/>
</dbReference>
<dbReference type="GO" id="GO:0046540">
    <property type="term" value="C:U4/U6 x U5 tri-snRNP complex"/>
    <property type="evidence" value="ECO:0007669"/>
    <property type="project" value="TreeGrafter"/>
</dbReference>
<reference evidence="10" key="1">
    <citation type="submission" date="2021-06" db="EMBL/GenBank/DDBJ databases">
        <authorList>
            <person name="Kallberg Y."/>
            <person name="Tangrot J."/>
            <person name="Rosling A."/>
        </authorList>
    </citation>
    <scope>NUCLEOTIDE SEQUENCE</scope>
    <source>
        <strain evidence="10">IN212</strain>
    </source>
</reference>
<comment type="subcellular location">
    <subcellularLocation>
        <location evidence="1">Nucleus</location>
    </subcellularLocation>
</comment>
<dbReference type="GO" id="GO:0071013">
    <property type="term" value="C:catalytic step 2 spliceosome"/>
    <property type="evidence" value="ECO:0007669"/>
    <property type="project" value="TreeGrafter"/>
</dbReference>
<keyword evidence="5" id="KW-0677">Repeat</keyword>